<accession>A0A5K4F848</accession>
<name>A0A5K4F848_SCHMA</name>
<organism evidence="1 2">
    <name type="scientific">Schistosoma mansoni</name>
    <name type="common">Blood fluke</name>
    <dbReference type="NCBI Taxonomy" id="6183"/>
    <lineage>
        <taxon>Eukaryota</taxon>
        <taxon>Metazoa</taxon>
        <taxon>Spiralia</taxon>
        <taxon>Lophotrochozoa</taxon>
        <taxon>Platyhelminthes</taxon>
        <taxon>Trematoda</taxon>
        <taxon>Digenea</taxon>
        <taxon>Strigeidida</taxon>
        <taxon>Schistosomatoidea</taxon>
        <taxon>Schistosomatidae</taxon>
        <taxon>Schistosoma</taxon>
    </lineage>
</organism>
<evidence type="ECO:0000313" key="1">
    <source>
        <dbReference type="Proteomes" id="UP000008854"/>
    </source>
</evidence>
<evidence type="ECO:0000313" key="2">
    <source>
        <dbReference type="WBParaSite" id="Smp_317810.1"/>
    </source>
</evidence>
<protein>
    <submittedName>
        <fullName evidence="2">Secreted protein</fullName>
    </submittedName>
</protein>
<keyword evidence="1" id="KW-1185">Reference proteome</keyword>
<sequence>MKNKTKPYGISTTLCFVFLDTRSLACEYKDFRTVPTIGSLMFGFKNYVYEALKSKIYRISIGQYSGLNKSVPVNNVYIYKPVIF</sequence>
<reference evidence="1" key="1">
    <citation type="journal article" date="2012" name="PLoS Negl. Trop. Dis.">
        <title>A systematically improved high quality genome and transcriptome of the human blood fluke Schistosoma mansoni.</title>
        <authorList>
            <person name="Protasio A.V."/>
            <person name="Tsai I.J."/>
            <person name="Babbage A."/>
            <person name="Nichol S."/>
            <person name="Hunt M."/>
            <person name="Aslett M.A."/>
            <person name="De Silva N."/>
            <person name="Velarde G.S."/>
            <person name="Anderson T.J."/>
            <person name="Clark R.C."/>
            <person name="Davidson C."/>
            <person name="Dillon G.P."/>
            <person name="Holroyd N.E."/>
            <person name="LoVerde P.T."/>
            <person name="Lloyd C."/>
            <person name="McQuillan J."/>
            <person name="Oliveira G."/>
            <person name="Otto T.D."/>
            <person name="Parker-Manuel S.J."/>
            <person name="Quail M.A."/>
            <person name="Wilson R.A."/>
            <person name="Zerlotini A."/>
            <person name="Dunne D.W."/>
            <person name="Berriman M."/>
        </authorList>
    </citation>
    <scope>NUCLEOTIDE SEQUENCE [LARGE SCALE GENOMIC DNA]</scope>
    <source>
        <strain evidence="1">Puerto Rican</strain>
    </source>
</reference>
<dbReference type="WBParaSite" id="Smp_317810.1">
    <property type="protein sequence ID" value="Smp_317810.1"/>
    <property type="gene ID" value="Smp_317810"/>
</dbReference>
<dbReference type="AlphaFoldDB" id="A0A5K4F848"/>
<proteinExistence type="predicted"/>
<reference evidence="2" key="2">
    <citation type="submission" date="2019-11" db="UniProtKB">
        <authorList>
            <consortium name="WormBaseParasite"/>
        </authorList>
    </citation>
    <scope>IDENTIFICATION</scope>
    <source>
        <strain evidence="2">Puerto Rican</strain>
    </source>
</reference>
<dbReference type="Proteomes" id="UP000008854">
    <property type="component" value="Unassembled WGS sequence"/>
</dbReference>
<dbReference type="InParanoid" id="A0A5K4F848"/>